<protein>
    <recommendedName>
        <fullName evidence="4">p-hydroxylaminobenzoate lyase</fullName>
    </recommendedName>
</protein>
<sequence>MSSAANDVPPTEVDLNAYPTAQKLVARCRDFFSEVEDLTPGHELEAYLNENYGPGNAVYEDLCDLTPQGLKEGWVANFELDGAKYRRSKVLLPSAENRFFSITTVYMESEEEYSGQYHSHPYGEINCVVQVDKTAELKGMQGWQGAGWTSPGPGTHHYPEVRGGALVALFFLPAGRISYRAKPGDPQPAMGLRSRDHKKTSSPGLIRSHLGHCRKINYVLCKTMISSTYGHSQLKTGHPVRSAIHKQLNGRLVLRWVTTWESLLLYVLPFASMLSS</sequence>
<feature type="region of interest" description="Disordered" evidence="1">
    <location>
        <begin position="183"/>
        <end position="204"/>
    </location>
</feature>
<evidence type="ECO:0000313" key="2">
    <source>
        <dbReference type="EMBL" id="KAG9699612.1"/>
    </source>
</evidence>
<evidence type="ECO:0000256" key="1">
    <source>
        <dbReference type="SAM" id="MobiDB-lite"/>
    </source>
</evidence>
<gene>
    <name evidence="2" type="ORF">KCU76_g1370</name>
</gene>
<organism evidence="2 3">
    <name type="scientific">Aureobasidium melanogenum</name>
    <name type="common">Aureobasidium pullulans var. melanogenum</name>
    <dbReference type="NCBI Taxonomy" id="46634"/>
    <lineage>
        <taxon>Eukaryota</taxon>
        <taxon>Fungi</taxon>
        <taxon>Dikarya</taxon>
        <taxon>Ascomycota</taxon>
        <taxon>Pezizomycotina</taxon>
        <taxon>Dothideomycetes</taxon>
        <taxon>Dothideomycetidae</taxon>
        <taxon>Dothideales</taxon>
        <taxon>Saccotheciaceae</taxon>
        <taxon>Aureobasidium</taxon>
    </lineage>
</organism>
<dbReference type="OrthoDB" id="2845956at2759"/>
<reference evidence="2" key="1">
    <citation type="journal article" date="2021" name="J Fungi (Basel)">
        <title>Virulence traits and population genomics of the black yeast Aureobasidium melanogenum.</title>
        <authorList>
            <person name="Cernosa A."/>
            <person name="Sun X."/>
            <person name="Gostincar C."/>
            <person name="Fang C."/>
            <person name="Gunde-Cimerman N."/>
            <person name="Song Z."/>
        </authorList>
    </citation>
    <scope>NUCLEOTIDE SEQUENCE</scope>
    <source>
        <strain evidence="2">EXF-9911</strain>
    </source>
</reference>
<proteinExistence type="predicted"/>
<reference evidence="2" key="2">
    <citation type="submission" date="2021-08" db="EMBL/GenBank/DDBJ databases">
        <authorList>
            <person name="Gostincar C."/>
            <person name="Sun X."/>
            <person name="Song Z."/>
            <person name="Gunde-Cimerman N."/>
        </authorList>
    </citation>
    <scope>NUCLEOTIDE SEQUENCE</scope>
    <source>
        <strain evidence="2">EXF-9911</strain>
    </source>
</reference>
<name>A0A9P8EWQ0_AURME</name>
<feature type="non-terminal residue" evidence="2">
    <location>
        <position position="1"/>
    </location>
</feature>
<accession>A0A9P8EWQ0</accession>
<dbReference type="Pfam" id="PF16155">
    <property type="entry name" value="PnbB"/>
    <property type="match status" value="1"/>
</dbReference>
<dbReference type="Proteomes" id="UP000779574">
    <property type="component" value="Unassembled WGS sequence"/>
</dbReference>
<evidence type="ECO:0000313" key="3">
    <source>
        <dbReference type="Proteomes" id="UP000779574"/>
    </source>
</evidence>
<comment type="caution">
    <text evidence="2">The sequence shown here is derived from an EMBL/GenBank/DDBJ whole genome shotgun (WGS) entry which is preliminary data.</text>
</comment>
<evidence type="ECO:0008006" key="4">
    <source>
        <dbReference type="Google" id="ProtNLM"/>
    </source>
</evidence>
<dbReference type="AlphaFoldDB" id="A0A9P8EWQ0"/>
<dbReference type="InterPro" id="IPR032345">
    <property type="entry name" value="PnbB"/>
</dbReference>
<dbReference type="EMBL" id="JAHFXF010000030">
    <property type="protein sequence ID" value="KAG9699612.1"/>
    <property type="molecule type" value="Genomic_DNA"/>
</dbReference>